<evidence type="ECO:0000256" key="9">
    <source>
        <dbReference type="ARBA" id="ARBA00023136"/>
    </source>
</evidence>
<evidence type="ECO:0000256" key="4">
    <source>
        <dbReference type="ARBA" id="ARBA00022692"/>
    </source>
</evidence>
<dbReference type="GO" id="GO:0140359">
    <property type="term" value="F:ABC-type transporter activity"/>
    <property type="evidence" value="ECO:0007669"/>
    <property type="project" value="InterPro"/>
</dbReference>
<dbReference type="GO" id="GO:0016020">
    <property type="term" value="C:membrane"/>
    <property type="evidence" value="ECO:0007669"/>
    <property type="project" value="UniProtKB-SubCell"/>
</dbReference>
<dbReference type="Gene3D" id="3.40.50.300">
    <property type="entry name" value="P-loop containing nucleotide triphosphate hydrolases"/>
    <property type="match status" value="1"/>
</dbReference>
<dbReference type="InterPro" id="IPR026082">
    <property type="entry name" value="ABCA"/>
</dbReference>
<keyword evidence="5" id="KW-0677">Repeat</keyword>
<feature type="transmembrane region" description="Helical" evidence="10">
    <location>
        <begin position="308"/>
        <end position="329"/>
    </location>
</feature>
<feature type="transmembrane region" description="Helical" evidence="10">
    <location>
        <begin position="463"/>
        <end position="487"/>
    </location>
</feature>
<evidence type="ECO:0000256" key="8">
    <source>
        <dbReference type="ARBA" id="ARBA00022989"/>
    </source>
</evidence>
<keyword evidence="4 10" id="KW-0812">Transmembrane</keyword>
<feature type="transmembrane region" description="Helical" evidence="10">
    <location>
        <begin position="425"/>
        <end position="443"/>
    </location>
</feature>
<comment type="caution">
    <text evidence="12">The sequence shown here is derived from an EMBL/GenBank/DDBJ whole genome shotgun (WGS) entry which is preliminary data.</text>
</comment>
<feature type="non-terminal residue" evidence="12">
    <location>
        <position position="837"/>
    </location>
</feature>
<protein>
    <recommendedName>
        <fullName evidence="11">ABC transporter domain-containing protein</fullName>
    </recommendedName>
</protein>
<dbReference type="SMART" id="SM00382">
    <property type="entry name" value="AAA"/>
    <property type="match status" value="1"/>
</dbReference>
<evidence type="ECO:0000256" key="6">
    <source>
        <dbReference type="ARBA" id="ARBA00022741"/>
    </source>
</evidence>
<keyword evidence="8 10" id="KW-1133">Transmembrane helix</keyword>
<organism evidence="12 13">
    <name type="scientific">Amblyomma americanum</name>
    <name type="common">Lone star tick</name>
    <dbReference type="NCBI Taxonomy" id="6943"/>
    <lineage>
        <taxon>Eukaryota</taxon>
        <taxon>Metazoa</taxon>
        <taxon>Ecdysozoa</taxon>
        <taxon>Arthropoda</taxon>
        <taxon>Chelicerata</taxon>
        <taxon>Arachnida</taxon>
        <taxon>Acari</taxon>
        <taxon>Parasitiformes</taxon>
        <taxon>Ixodida</taxon>
        <taxon>Ixodoidea</taxon>
        <taxon>Ixodidae</taxon>
        <taxon>Amblyomminae</taxon>
        <taxon>Amblyomma</taxon>
    </lineage>
</organism>
<evidence type="ECO:0000259" key="11">
    <source>
        <dbReference type="PROSITE" id="PS50893"/>
    </source>
</evidence>
<dbReference type="InterPro" id="IPR013525">
    <property type="entry name" value="ABC2_TM"/>
</dbReference>
<dbReference type="GO" id="GO:0005319">
    <property type="term" value="F:lipid transporter activity"/>
    <property type="evidence" value="ECO:0007669"/>
    <property type="project" value="TreeGrafter"/>
</dbReference>
<dbReference type="EMBL" id="JARKHS020018450">
    <property type="protein sequence ID" value="KAK8772331.1"/>
    <property type="molecule type" value="Genomic_DNA"/>
</dbReference>
<evidence type="ECO:0000313" key="13">
    <source>
        <dbReference type="Proteomes" id="UP001321473"/>
    </source>
</evidence>
<feature type="transmembrane region" description="Helical" evidence="10">
    <location>
        <begin position="350"/>
        <end position="376"/>
    </location>
</feature>
<evidence type="ECO:0000256" key="5">
    <source>
        <dbReference type="ARBA" id="ARBA00022737"/>
    </source>
</evidence>
<comment type="similarity">
    <text evidence="2">Belongs to the ABC transporter superfamily. ABCA family.</text>
</comment>
<dbReference type="Proteomes" id="UP001321473">
    <property type="component" value="Unassembled WGS sequence"/>
</dbReference>
<keyword evidence="6" id="KW-0547">Nucleotide-binding</keyword>
<dbReference type="AlphaFoldDB" id="A0AAQ4EC43"/>
<feature type="transmembrane region" description="Helical" evidence="10">
    <location>
        <begin position="508"/>
        <end position="528"/>
    </location>
</feature>
<proteinExistence type="inferred from homology"/>
<evidence type="ECO:0000256" key="3">
    <source>
        <dbReference type="ARBA" id="ARBA00022448"/>
    </source>
</evidence>
<gene>
    <name evidence="12" type="ORF">V5799_024423</name>
</gene>
<comment type="subcellular location">
    <subcellularLocation>
        <location evidence="1">Membrane</location>
        <topology evidence="1">Multi-pass membrane protein</topology>
    </subcellularLocation>
</comment>
<keyword evidence="13" id="KW-1185">Reference proteome</keyword>
<evidence type="ECO:0000256" key="2">
    <source>
        <dbReference type="ARBA" id="ARBA00008869"/>
    </source>
</evidence>
<dbReference type="PANTHER" id="PTHR19229:SF36">
    <property type="entry name" value="ATP-BINDING CASSETTE SUB-FAMILY A MEMBER 2"/>
    <property type="match status" value="1"/>
</dbReference>
<evidence type="ECO:0000256" key="10">
    <source>
        <dbReference type="SAM" id="Phobius"/>
    </source>
</evidence>
<keyword evidence="7" id="KW-0067">ATP-binding</keyword>
<feature type="domain" description="ABC transporter" evidence="11">
    <location>
        <begin position="582"/>
        <end position="812"/>
    </location>
</feature>
<dbReference type="PANTHER" id="PTHR19229">
    <property type="entry name" value="ATP-BINDING CASSETTE TRANSPORTER SUBFAMILY A ABCA"/>
    <property type="match status" value="1"/>
</dbReference>
<evidence type="ECO:0000313" key="12">
    <source>
        <dbReference type="EMBL" id="KAK8772331.1"/>
    </source>
</evidence>
<dbReference type="InterPro" id="IPR003593">
    <property type="entry name" value="AAA+_ATPase"/>
</dbReference>
<evidence type="ECO:0000256" key="1">
    <source>
        <dbReference type="ARBA" id="ARBA00004141"/>
    </source>
</evidence>
<dbReference type="PROSITE" id="PS50893">
    <property type="entry name" value="ABC_TRANSPORTER_2"/>
    <property type="match status" value="1"/>
</dbReference>
<feature type="transmembrane region" description="Helical" evidence="10">
    <location>
        <begin position="396"/>
        <end position="418"/>
    </location>
</feature>
<accession>A0AAQ4EC43</accession>
<dbReference type="GO" id="GO:0005524">
    <property type="term" value="F:ATP binding"/>
    <property type="evidence" value="ECO:0007669"/>
    <property type="project" value="UniProtKB-KW"/>
</dbReference>
<dbReference type="SUPFAM" id="SSF52540">
    <property type="entry name" value="P-loop containing nucleoside triphosphate hydrolases"/>
    <property type="match status" value="1"/>
</dbReference>
<dbReference type="GO" id="GO:0016887">
    <property type="term" value="F:ATP hydrolysis activity"/>
    <property type="evidence" value="ECO:0007669"/>
    <property type="project" value="InterPro"/>
</dbReference>
<sequence>MIFAIADLGRGRISHPTPPSLTPDAAPTGSAMSVLLQVYAIVWKDVYVQAIKRHYMITLFEVALICLSFFAVEQDRPLVPPAASCENPPCLRLSPPRDYPERNESHFNAPQLARTASHALCVVHLCMLHPLLEFFLSDEQGMLPYMADKILYTPRGEKGENQELVKAAFSPNDHVKTRGFNSEKDMLDTFYRLTPQPKYGPEQRVIAVVFGKPRHQNDLEFTVRFFDDPHYIQRRRNIFAVFSTLPNPVSQRESIAYCQIALVRAKAEKLRQLAAANGKDVASRRTYRMTTRRMSEGPVPEDAASERWIMVVRIGIGYLVPFCTLVGRLSEEAHGGIREKLRLAGLKDAVYWLGHFLAAMFKGSLSILIVMTYMTTVEYESGGLHTTFLENTDKRVALVSLVLFSIQYITTAMVLSLFFSDTTGAILFAMCYWITAYATPWLTLEDFQGLSAHYIRLSRLTKLLSSVLPCMALHWCFRIIGCANVIGEPYSFSSVSEYVLQRDNVTMLEVWTVMLTYSLVMCITIWYMNNVLSWTRGVPLVPWFPLSPAYWLPKRQGAFQQIPPVAPDGVHFEHYPRDKQEVVFVNRLEYEEEHTHVLRDTNFKAYANELLAVMGPSGAGKTSLIRIMTGMQPPTGGQVIVEGYDVTTQTASACASMGVVLQRPVLFSDLTAYEHLLFFGGLAGLMGETLVHRAIEVKDMLLLTEVSAMLSVNMNASCKRRLDLAIAILLSPRVLILDEPMFGMDIASRYHVWNVLVQAKQKTCVIMTTSDIDDIDAVADRTAILGYGGLKCFGTPTFLRRRYGCGYNLHLTKAPNFQTSQVVQALQEVSKETRVLQ</sequence>
<dbReference type="Pfam" id="PF00005">
    <property type="entry name" value="ABC_tran"/>
    <property type="match status" value="1"/>
</dbReference>
<dbReference type="InterPro" id="IPR003439">
    <property type="entry name" value="ABC_transporter-like_ATP-bd"/>
</dbReference>
<reference evidence="12 13" key="1">
    <citation type="journal article" date="2023" name="Arcadia Sci">
        <title>De novo assembly of a long-read Amblyomma americanum tick genome.</title>
        <authorList>
            <person name="Chou S."/>
            <person name="Poskanzer K.E."/>
            <person name="Rollins M."/>
            <person name="Thuy-Boun P.S."/>
        </authorList>
    </citation>
    <scope>NUCLEOTIDE SEQUENCE [LARGE SCALE GENOMIC DNA]</scope>
    <source>
        <strain evidence="12">F_SG_1</strain>
        <tissue evidence="12">Salivary glands</tissue>
    </source>
</reference>
<keyword evidence="9 10" id="KW-0472">Membrane</keyword>
<name>A0AAQ4EC43_AMBAM</name>
<evidence type="ECO:0000256" key="7">
    <source>
        <dbReference type="ARBA" id="ARBA00022840"/>
    </source>
</evidence>
<keyword evidence="3" id="KW-0813">Transport</keyword>
<dbReference type="Pfam" id="PF12698">
    <property type="entry name" value="ABC2_membrane_3"/>
    <property type="match status" value="1"/>
</dbReference>
<dbReference type="InterPro" id="IPR027417">
    <property type="entry name" value="P-loop_NTPase"/>
</dbReference>